<organism evidence="1 2">
    <name type="scientific">Hypoxylon rubiginosum</name>
    <dbReference type="NCBI Taxonomy" id="110542"/>
    <lineage>
        <taxon>Eukaryota</taxon>
        <taxon>Fungi</taxon>
        <taxon>Dikarya</taxon>
        <taxon>Ascomycota</taxon>
        <taxon>Pezizomycotina</taxon>
        <taxon>Sordariomycetes</taxon>
        <taxon>Xylariomycetidae</taxon>
        <taxon>Xylariales</taxon>
        <taxon>Hypoxylaceae</taxon>
        <taxon>Hypoxylon</taxon>
    </lineage>
</organism>
<reference evidence="1 2" key="1">
    <citation type="journal article" date="2022" name="New Phytol.">
        <title>Ecological generalism drives hyperdiversity of secondary metabolite gene clusters in xylarialean endophytes.</title>
        <authorList>
            <person name="Franco M.E.E."/>
            <person name="Wisecaver J.H."/>
            <person name="Arnold A.E."/>
            <person name="Ju Y.M."/>
            <person name="Slot J.C."/>
            <person name="Ahrendt S."/>
            <person name="Moore L.P."/>
            <person name="Eastman K.E."/>
            <person name="Scott K."/>
            <person name="Konkel Z."/>
            <person name="Mondo S.J."/>
            <person name="Kuo A."/>
            <person name="Hayes R.D."/>
            <person name="Haridas S."/>
            <person name="Andreopoulos B."/>
            <person name="Riley R."/>
            <person name="LaButti K."/>
            <person name="Pangilinan J."/>
            <person name="Lipzen A."/>
            <person name="Amirebrahimi M."/>
            <person name="Yan J."/>
            <person name="Adam C."/>
            <person name="Keymanesh K."/>
            <person name="Ng V."/>
            <person name="Louie K."/>
            <person name="Northen T."/>
            <person name="Drula E."/>
            <person name="Henrissat B."/>
            <person name="Hsieh H.M."/>
            <person name="Youens-Clark K."/>
            <person name="Lutzoni F."/>
            <person name="Miadlikowska J."/>
            <person name="Eastwood D.C."/>
            <person name="Hamelin R.C."/>
            <person name="Grigoriev I.V."/>
            <person name="U'Ren J.M."/>
        </authorList>
    </citation>
    <scope>NUCLEOTIDE SEQUENCE [LARGE SCALE GENOMIC DNA]</scope>
    <source>
        <strain evidence="1 2">ER1909</strain>
    </source>
</reference>
<evidence type="ECO:0000313" key="1">
    <source>
        <dbReference type="EMBL" id="KAI6086649.1"/>
    </source>
</evidence>
<evidence type="ECO:0000313" key="2">
    <source>
        <dbReference type="Proteomes" id="UP001497680"/>
    </source>
</evidence>
<name>A0ACC0D1M2_9PEZI</name>
<proteinExistence type="predicted"/>
<accession>A0ACC0D1M2</accession>
<sequence>MSASGYSLAGQWTQLYPPKPKFTEKDVPSLAGKVYIVTGGNAGIGKDLARILYSKKAKVYMASRSEEKTVAAIREIESSVAPEDSGELVFLPLDLANLDAVKASVATFTSKEQKLHVLFNNAGIMRPSEGSKSEQGYELQLGVNCLGTFLFTKLLTPILTETAKGAATGTVRVVWVSSAAIESTFAIKEGVPIDNLRYEKEVPLMTQYAISKTGTFFYGTEYAKRHKADGILSIPLNPGLLDSDLWRTQGKISHSLLKMFVLHPPILGAYTELFAGLAPDVTTELSGEYVIPWGRFQKPRKDLVTGSKSPEEGGTGVAEQFWHWSVEQVKSYI</sequence>
<dbReference type="Proteomes" id="UP001497680">
    <property type="component" value="Unassembled WGS sequence"/>
</dbReference>
<keyword evidence="2" id="KW-1185">Reference proteome</keyword>
<comment type="caution">
    <text evidence="1">The sequence shown here is derived from an EMBL/GenBank/DDBJ whole genome shotgun (WGS) entry which is preliminary data.</text>
</comment>
<protein>
    <submittedName>
        <fullName evidence="1">Uncharacterized protein</fullName>
    </submittedName>
</protein>
<dbReference type="EMBL" id="MU394313">
    <property type="protein sequence ID" value="KAI6086649.1"/>
    <property type="molecule type" value="Genomic_DNA"/>
</dbReference>
<gene>
    <name evidence="1" type="ORF">F4821DRAFT_123564</name>
</gene>